<dbReference type="InterPro" id="IPR000330">
    <property type="entry name" value="SNF2_N"/>
</dbReference>
<name>A0AAD9DPL8_9TELE</name>
<keyword evidence="15" id="KW-0238">DNA-binding</keyword>
<feature type="compositionally biased region" description="Polar residues" evidence="23">
    <location>
        <begin position="746"/>
        <end position="759"/>
    </location>
</feature>
<evidence type="ECO:0000256" key="13">
    <source>
        <dbReference type="ARBA" id="ARBA00022838"/>
    </source>
</evidence>
<feature type="repeat" description="TPR" evidence="22">
    <location>
        <begin position="3"/>
        <end position="36"/>
    </location>
</feature>
<dbReference type="EMBL" id="JAROKS010000023">
    <property type="protein sequence ID" value="KAK1788089.1"/>
    <property type="molecule type" value="Genomic_DNA"/>
</dbReference>
<evidence type="ECO:0000256" key="22">
    <source>
        <dbReference type="PROSITE-ProRule" id="PRU00339"/>
    </source>
</evidence>
<dbReference type="SUPFAM" id="SSF52540">
    <property type="entry name" value="P-loop containing nucleoside triphosphate hydrolases"/>
    <property type="match status" value="2"/>
</dbReference>
<feature type="region of interest" description="Disordered" evidence="23">
    <location>
        <begin position="416"/>
        <end position="435"/>
    </location>
</feature>
<protein>
    <recommendedName>
        <fullName evidence="20">DNA excision repair protein ERCC-6-like</fullName>
        <ecNumber evidence="3">3.6.4.12</ecNumber>
    </recommendedName>
    <alternativeName>
        <fullName evidence="21">ATP-dependent helicase ERCC6-like</fullName>
    </alternativeName>
</protein>
<feature type="compositionally biased region" description="Polar residues" evidence="23">
    <location>
        <begin position="1214"/>
        <end position="1226"/>
    </location>
</feature>
<feature type="compositionally biased region" description="Acidic residues" evidence="23">
    <location>
        <begin position="1192"/>
        <end position="1208"/>
    </location>
</feature>
<dbReference type="SMART" id="SM00490">
    <property type="entry name" value="HELICc"/>
    <property type="match status" value="1"/>
</dbReference>
<evidence type="ECO:0000256" key="10">
    <source>
        <dbReference type="ARBA" id="ARBA00022801"/>
    </source>
</evidence>
<accession>A0AAD9DPL8</accession>
<evidence type="ECO:0000256" key="9">
    <source>
        <dbReference type="ARBA" id="ARBA00022776"/>
    </source>
</evidence>
<evidence type="ECO:0000256" key="21">
    <source>
        <dbReference type="ARBA" id="ARBA00081913"/>
    </source>
</evidence>
<feature type="compositionally biased region" description="Basic and acidic residues" evidence="23">
    <location>
        <begin position="716"/>
        <end position="731"/>
    </location>
</feature>
<evidence type="ECO:0000256" key="23">
    <source>
        <dbReference type="SAM" id="MobiDB-lite"/>
    </source>
</evidence>
<dbReference type="PANTHER" id="PTHR45629:SF7">
    <property type="entry name" value="DNA EXCISION REPAIR PROTEIN ERCC-6-RELATED"/>
    <property type="match status" value="1"/>
</dbReference>
<evidence type="ECO:0000259" key="24">
    <source>
        <dbReference type="PROSITE" id="PS51192"/>
    </source>
</evidence>
<dbReference type="GO" id="GO:0015616">
    <property type="term" value="F:DNA translocase activity"/>
    <property type="evidence" value="ECO:0007669"/>
    <property type="project" value="TreeGrafter"/>
</dbReference>
<dbReference type="PANTHER" id="PTHR45629">
    <property type="entry name" value="SNF2/RAD54 FAMILY MEMBER"/>
    <property type="match status" value="1"/>
</dbReference>
<sequence>MRALRYRQEGKEAAQRGELERSLELFRLAFEIQPSAKLQNRIQRLQEAIQDLAASPEDEAFVNVNNSGLMLYKGLYDKLYEHQKEGVAFLYSLHRDRRKGGILADDMGLGKTIQVIFFLSGMYDTGLAIHTLLVMPTSLIKNWVQEFSKWTPGMRVKEFHGTSIAERNRKLERVQRKGGVVITTYQMLINNWQQLASSARQEFIWDYVILDEGHKIKTSSTKTSKCAHAIPARHRLLLTGTPVQNNLREMWALFDFTCKGSLLGTAKTFKAEYENPITRAREKNATPGEKALGLKISQNLMELIKPYFLRRTKAEVQSRKRVMKRAGDEEEDKCLNAGETAKMPSLTRKNDLIVWTYLSPIQEDIYNQFISLDHIKQLLTTTRSPLAELTVLKKLCDHPRLLSTRAVTQLGLEKGSAANPALEEEEQSESAASRIDHVPDETLVEESGKLRFLVSLLERLREDGHRTLVFSQSRKMLDIMERVLHNRSFQLLRVDGTVTQLSEREKRITLFQTDRRYSIFLLTTQVGGVGLTLTAANRVVIFDPSWNPATDAQAVDRAYRIGQTDNVVIYRLITCGTVEEKIYRRQVFKDSLICQTTGDKKNPFRYFSKQELKELFILEDTRSSSTQQQLQSMHGQHRHSDPALDRHIACLHTMEMFGISDHDLLFSREAGVDAPQDAELHRYIETRVQKAQELVRAESELHGQLLESIAHDTEPAWLARNRDGDEADVRARRAPSTPQSPPPTVDLTQSRSDDPTQSESEQDVEVLHRDGSVEIVAEGGGMETRNESVLSAGVIELSSQPVEENAAAESSRISGCRYHDGESEMAPEDGGTEGRDESVLSAGAIELSSRPVEENAAAESSRIGGCRYHDGESEMAPEDGGTEGRDESVLSAGAIELSSQLVEENAAAESSRIDGCRYHDGESEMAPEDWGTEGRDESVLSAGAIELSSRLVEENAAAESSRISGRVLAVGDNVALLAESCSQDLKEQHPDPKNLYPESGESSMVLTTSIKAQLLPQHFSLLGQLDSSKALLGAELDASVASVEAEPFQGNFNLQLDDSADMFEEGEEKSSMDEEGFLLQMEVSGSELNEAAKLENTSPCGSPVMTHSIVSMSADDSLLCLGSRKKRAQVIYDSEEDELKEEEAEKPCLASSPLASSFRSSSTPKSILTSSAPRRHGMNTSVAARRSFVESLLEDLEEEEIEEEEDCSSDGAELSQTSEASGTSVDESVEEEKEEGCCSSGGMCLSQASNANGTSVDESVEEEEVNGEMLSSENTGEEVTCEEHESEEGEEEQSAFEESTGNVELDSSEAMEQFAPVPTPETCLQLVSPSESTVEVPQEPEETYEALVHSGKRCLAEGKKKQALDLFLKAIDINSGDGEVQLLIIQLYRILSQPRS</sequence>
<keyword evidence="8" id="KW-0547">Nucleotide-binding</keyword>
<dbReference type="EC" id="3.6.4.12" evidence="3"/>
<reference evidence="26" key="1">
    <citation type="submission" date="2023-03" db="EMBL/GenBank/DDBJ databases">
        <title>Electrophorus voltai genome.</title>
        <authorList>
            <person name="Bian C."/>
        </authorList>
    </citation>
    <scope>NUCLEOTIDE SEQUENCE</scope>
    <source>
        <strain evidence="26">CB-2022</strain>
        <tissue evidence="26">Muscle</tissue>
    </source>
</reference>
<keyword evidence="10" id="KW-0378">Hydrolase</keyword>
<feature type="region of interest" description="Disordered" evidence="23">
    <location>
        <begin position="716"/>
        <end position="770"/>
    </location>
</feature>
<dbReference type="InterPro" id="IPR001650">
    <property type="entry name" value="Helicase_C-like"/>
</dbReference>
<keyword evidence="6" id="KW-0132">Cell division</keyword>
<dbReference type="InterPro" id="IPR019734">
    <property type="entry name" value="TPR_rpt"/>
</dbReference>
<evidence type="ECO:0000313" key="26">
    <source>
        <dbReference type="EMBL" id="KAK1788089.1"/>
    </source>
</evidence>
<evidence type="ECO:0000256" key="14">
    <source>
        <dbReference type="ARBA" id="ARBA00022840"/>
    </source>
</evidence>
<dbReference type="PROSITE" id="PS51194">
    <property type="entry name" value="HELICASE_CTER"/>
    <property type="match status" value="1"/>
</dbReference>
<keyword evidence="17" id="KW-0137">Centromere</keyword>
<dbReference type="GO" id="GO:0051301">
    <property type="term" value="P:cell division"/>
    <property type="evidence" value="ECO:0007669"/>
    <property type="project" value="UniProtKB-KW"/>
</dbReference>
<dbReference type="InterPro" id="IPR049730">
    <property type="entry name" value="SNF2/RAD54-like_C"/>
</dbReference>
<dbReference type="Gene3D" id="3.40.50.10810">
    <property type="entry name" value="Tandem AAA-ATPase domain"/>
    <property type="match status" value="1"/>
</dbReference>
<dbReference type="InterPro" id="IPR050496">
    <property type="entry name" value="SNF2_RAD54_helicase_repair"/>
</dbReference>
<gene>
    <name evidence="26" type="ORF">P4O66_015963</name>
</gene>
<dbReference type="InterPro" id="IPR014001">
    <property type="entry name" value="Helicase_ATP-bd"/>
</dbReference>
<keyword evidence="4" id="KW-0158">Chromosome</keyword>
<proteinExistence type="inferred from homology"/>
<keyword evidence="14" id="KW-0067">ATP-binding</keyword>
<dbReference type="PROSITE" id="PS50005">
    <property type="entry name" value="TPR"/>
    <property type="match status" value="1"/>
</dbReference>
<evidence type="ECO:0000256" key="6">
    <source>
        <dbReference type="ARBA" id="ARBA00022618"/>
    </source>
</evidence>
<evidence type="ECO:0000256" key="18">
    <source>
        <dbReference type="ARBA" id="ARBA00047995"/>
    </source>
</evidence>
<dbReference type="Gene3D" id="3.40.50.300">
    <property type="entry name" value="P-loop containing nucleotide triphosphate hydrolases"/>
    <property type="match status" value="1"/>
</dbReference>
<feature type="compositionally biased region" description="Acidic residues" evidence="23">
    <location>
        <begin position="1275"/>
        <end position="1295"/>
    </location>
</feature>
<evidence type="ECO:0000256" key="7">
    <source>
        <dbReference type="ARBA" id="ARBA00022737"/>
    </source>
</evidence>
<keyword evidence="11 22" id="KW-0802">TPR repeat</keyword>
<evidence type="ECO:0000256" key="11">
    <source>
        <dbReference type="ARBA" id="ARBA00022803"/>
    </source>
</evidence>
<dbReference type="Proteomes" id="UP001239994">
    <property type="component" value="Unassembled WGS sequence"/>
</dbReference>
<evidence type="ECO:0000256" key="16">
    <source>
        <dbReference type="ARBA" id="ARBA00023306"/>
    </source>
</evidence>
<dbReference type="InterPro" id="IPR038718">
    <property type="entry name" value="SNF2-like_sf"/>
</dbReference>
<feature type="region of interest" description="Disordered" evidence="23">
    <location>
        <begin position="800"/>
        <end position="836"/>
    </location>
</feature>
<evidence type="ECO:0000256" key="5">
    <source>
        <dbReference type="ARBA" id="ARBA00022553"/>
    </source>
</evidence>
<feature type="region of interest" description="Disordered" evidence="23">
    <location>
        <begin position="1135"/>
        <end position="1313"/>
    </location>
</feature>
<keyword evidence="5" id="KW-0597">Phosphoprotein</keyword>
<evidence type="ECO:0000256" key="15">
    <source>
        <dbReference type="ARBA" id="ARBA00023125"/>
    </source>
</evidence>
<feature type="compositionally biased region" description="Low complexity" evidence="23">
    <location>
        <begin position="1151"/>
        <end position="1171"/>
    </location>
</feature>
<dbReference type="FunFam" id="3.40.50.10810:FF:000029">
    <property type="entry name" value="ERCC excision repair 6-like, spindle assembly checkpoint helicase"/>
    <property type="match status" value="1"/>
</dbReference>
<keyword evidence="16" id="KW-0131">Cell cycle</keyword>
<keyword evidence="7" id="KW-0677">Repeat</keyword>
<dbReference type="GO" id="GO:0000776">
    <property type="term" value="C:kinetochore"/>
    <property type="evidence" value="ECO:0007669"/>
    <property type="project" value="UniProtKB-KW"/>
</dbReference>
<evidence type="ECO:0000256" key="4">
    <source>
        <dbReference type="ARBA" id="ARBA00022454"/>
    </source>
</evidence>
<dbReference type="SMART" id="SM00487">
    <property type="entry name" value="DEXDc"/>
    <property type="match status" value="1"/>
</dbReference>
<organism evidence="26 27">
    <name type="scientific">Electrophorus voltai</name>
    <dbReference type="NCBI Taxonomy" id="2609070"/>
    <lineage>
        <taxon>Eukaryota</taxon>
        <taxon>Metazoa</taxon>
        <taxon>Chordata</taxon>
        <taxon>Craniata</taxon>
        <taxon>Vertebrata</taxon>
        <taxon>Euteleostomi</taxon>
        <taxon>Actinopterygii</taxon>
        <taxon>Neopterygii</taxon>
        <taxon>Teleostei</taxon>
        <taxon>Ostariophysi</taxon>
        <taxon>Gymnotiformes</taxon>
        <taxon>Gymnotoidei</taxon>
        <taxon>Gymnotidae</taxon>
        <taxon>Electrophorus</taxon>
    </lineage>
</organism>
<dbReference type="GO" id="GO:0003678">
    <property type="term" value="F:DNA helicase activity"/>
    <property type="evidence" value="ECO:0007669"/>
    <property type="project" value="UniProtKB-EC"/>
</dbReference>
<keyword evidence="27" id="KW-1185">Reference proteome</keyword>
<evidence type="ECO:0000256" key="2">
    <source>
        <dbReference type="ARBA" id="ARBA00007025"/>
    </source>
</evidence>
<feature type="compositionally biased region" description="Acidic residues" evidence="23">
    <location>
        <begin position="1135"/>
        <end position="1144"/>
    </location>
</feature>
<dbReference type="CDD" id="cd18793">
    <property type="entry name" value="SF2_C_SNF"/>
    <property type="match status" value="1"/>
</dbReference>
<dbReference type="GO" id="GO:0016787">
    <property type="term" value="F:hydrolase activity"/>
    <property type="evidence" value="ECO:0007669"/>
    <property type="project" value="UniProtKB-KW"/>
</dbReference>
<feature type="region of interest" description="Disordered" evidence="23">
    <location>
        <begin position="850"/>
        <end position="886"/>
    </location>
</feature>
<feature type="domain" description="Helicase C-terminal" evidence="25">
    <location>
        <begin position="452"/>
        <end position="616"/>
    </location>
</feature>
<keyword evidence="9" id="KW-0498">Mitosis</keyword>
<evidence type="ECO:0000256" key="20">
    <source>
        <dbReference type="ARBA" id="ARBA00068237"/>
    </source>
</evidence>
<comment type="function">
    <text evidence="19">DNA helicase that acts as a tension sensor that associates with catenated DNA which is stretched under tension until it is resolved during anaphase. Functions as ATP-dependent DNA translocase. Can promote Holliday junction branch migration (in vitro).</text>
</comment>
<dbReference type="GO" id="GO:0003677">
    <property type="term" value="F:DNA binding"/>
    <property type="evidence" value="ECO:0007669"/>
    <property type="project" value="UniProtKB-KW"/>
</dbReference>
<comment type="caution">
    <text evidence="26">The sequence shown here is derived from an EMBL/GenBank/DDBJ whole genome shotgun (WGS) entry which is preliminary data.</text>
</comment>
<dbReference type="Pfam" id="PF00176">
    <property type="entry name" value="SNF2-rel_dom"/>
    <property type="match status" value="1"/>
</dbReference>
<evidence type="ECO:0000256" key="8">
    <source>
        <dbReference type="ARBA" id="ARBA00022741"/>
    </source>
</evidence>
<keyword evidence="12" id="KW-0347">Helicase</keyword>
<evidence type="ECO:0000256" key="19">
    <source>
        <dbReference type="ARBA" id="ARBA00058190"/>
    </source>
</evidence>
<evidence type="ECO:0000256" key="17">
    <source>
        <dbReference type="ARBA" id="ARBA00023328"/>
    </source>
</evidence>
<keyword evidence="13" id="KW-0995">Kinetochore</keyword>
<dbReference type="CDD" id="cd18001">
    <property type="entry name" value="DEXHc_ERCC6L"/>
    <property type="match status" value="1"/>
</dbReference>
<evidence type="ECO:0000256" key="3">
    <source>
        <dbReference type="ARBA" id="ARBA00012551"/>
    </source>
</evidence>
<feature type="domain" description="Helicase ATP-binding" evidence="24">
    <location>
        <begin position="92"/>
        <end position="260"/>
    </location>
</feature>
<comment type="subcellular location">
    <subcellularLocation>
        <location evidence="1">Chromosome</location>
        <location evidence="1">Centromere</location>
        <location evidence="1">Kinetochore</location>
    </subcellularLocation>
</comment>
<comment type="catalytic activity">
    <reaction evidence="18">
        <text>ATP + H2O = ADP + phosphate + H(+)</text>
        <dbReference type="Rhea" id="RHEA:13065"/>
        <dbReference type="ChEBI" id="CHEBI:15377"/>
        <dbReference type="ChEBI" id="CHEBI:15378"/>
        <dbReference type="ChEBI" id="CHEBI:30616"/>
        <dbReference type="ChEBI" id="CHEBI:43474"/>
        <dbReference type="ChEBI" id="CHEBI:456216"/>
        <dbReference type="EC" id="3.6.4.12"/>
    </reaction>
</comment>
<evidence type="ECO:0000256" key="1">
    <source>
        <dbReference type="ARBA" id="ARBA00004629"/>
    </source>
</evidence>
<evidence type="ECO:0000313" key="27">
    <source>
        <dbReference type="Proteomes" id="UP001239994"/>
    </source>
</evidence>
<evidence type="ECO:0000256" key="12">
    <source>
        <dbReference type="ARBA" id="ARBA00022806"/>
    </source>
</evidence>
<dbReference type="PROSITE" id="PS51192">
    <property type="entry name" value="HELICASE_ATP_BIND_1"/>
    <property type="match status" value="1"/>
</dbReference>
<dbReference type="InterPro" id="IPR027417">
    <property type="entry name" value="P-loop_NTPase"/>
</dbReference>
<evidence type="ECO:0000259" key="25">
    <source>
        <dbReference type="PROSITE" id="PS51194"/>
    </source>
</evidence>
<dbReference type="GO" id="GO:0005524">
    <property type="term" value="F:ATP binding"/>
    <property type="evidence" value="ECO:0007669"/>
    <property type="project" value="UniProtKB-KW"/>
</dbReference>
<dbReference type="Pfam" id="PF00271">
    <property type="entry name" value="Helicase_C"/>
    <property type="match status" value="1"/>
</dbReference>
<comment type="similarity">
    <text evidence="2">Belongs to the SNF2/RAD54 helicase family.</text>
</comment>